<gene>
    <name evidence="4" type="ORF">A3G99_01365</name>
</gene>
<dbReference type="UniPathway" id="UPA00124"/>
<dbReference type="Proteomes" id="UP000176558">
    <property type="component" value="Unassembled WGS sequence"/>
</dbReference>
<evidence type="ECO:0000259" key="3">
    <source>
        <dbReference type="Pfam" id="PF04321"/>
    </source>
</evidence>
<keyword evidence="2" id="KW-0560">Oxidoreductase</keyword>
<dbReference type="EMBL" id="MHWT01000011">
    <property type="protein sequence ID" value="OHB12780.1"/>
    <property type="molecule type" value="Genomic_DNA"/>
</dbReference>
<comment type="caution">
    <text evidence="4">The sequence shown here is derived from an EMBL/GenBank/DDBJ whole genome shotgun (WGS) entry which is preliminary data.</text>
</comment>
<evidence type="ECO:0000313" key="4">
    <source>
        <dbReference type="EMBL" id="OHB12780.1"/>
    </source>
</evidence>
<keyword evidence="2" id="KW-0521">NADP</keyword>
<dbReference type="GO" id="GO:0005829">
    <property type="term" value="C:cytosol"/>
    <property type="evidence" value="ECO:0007669"/>
    <property type="project" value="TreeGrafter"/>
</dbReference>
<comment type="pathway">
    <text evidence="2">Carbohydrate biosynthesis; dTDP-L-rhamnose biosynthesis.</text>
</comment>
<comment type="function">
    <text evidence="2">Catalyzes the reduction of dTDP-6-deoxy-L-lyxo-4-hexulose to yield dTDP-L-rhamnose.</text>
</comment>
<comment type="similarity">
    <text evidence="1 2">Belongs to the dTDP-4-dehydrorhamnose reductase family.</text>
</comment>
<name>A0A1G2UTQ8_9BACT</name>
<dbReference type="Gene3D" id="3.90.25.10">
    <property type="entry name" value="UDP-galactose 4-epimerase, domain 1"/>
    <property type="match status" value="1"/>
</dbReference>
<organism evidence="4 5">
    <name type="scientific">Candidatus Zambryskibacteria bacterium RIFCSPLOWO2_12_FULL_39_23</name>
    <dbReference type="NCBI Taxonomy" id="1802776"/>
    <lineage>
        <taxon>Bacteria</taxon>
        <taxon>Candidatus Zambryskiibacteriota</taxon>
    </lineage>
</organism>
<evidence type="ECO:0000256" key="1">
    <source>
        <dbReference type="ARBA" id="ARBA00010944"/>
    </source>
</evidence>
<dbReference type="GO" id="GO:0008831">
    <property type="term" value="F:dTDP-4-dehydrorhamnose reductase activity"/>
    <property type="evidence" value="ECO:0007669"/>
    <property type="project" value="UniProtKB-EC"/>
</dbReference>
<sequence length="285" mass="31956">MHDNSREILSKVLITGANGVVGSYIDFGIKLDHRSLDITDLNEVLSVVSKHSPKFIVHLAAETDVERCERDPQHAYIVNSIGTYNIALAAKSVGAKMIYISTSAVFDGLDGPYTENDACNPQSYYAKSKFLGELIVQGVLDDYVIGRACWMFGGGSKLDKKFISAIIQKMREPEIKVVKKRFGSPTYAKDLAGAIKKMILNNDREIFHISNEGNPSRVDIAKEIVKITGSATKITEVEPSFFSHVYSDQKENNEGMLSKVKIMRSWQDALKDYIKEEWSDYIMKR</sequence>
<evidence type="ECO:0000256" key="2">
    <source>
        <dbReference type="RuleBase" id="RU364082"/>
    </source>
</evidence>
<dbReference type="Gene3D" id="3.40.50.720">
    <property type="entry name" value="NAD(P)-binding Rossmann-like Domain"/>
    <property type="match status" value="1"/>
</dbReference>
<dbReference type="InterPro" id="IPR029903">
    <property type="entry name" value="RmlD-like-bd"/>
</dbReference>
<dbReference type="Pfam" id="PF04321">
    <property type="entry name" value="RmlD_sub_bind"/>
    <property type="match status" value="1"/>
</dbReference>
<accession>A0A1G2UTQ8</accession>
<dbReference type="CDD" id="cd05254">
    <property type="entry name" value="dTDP_HR_like_SDR_e"/>
    <property type="match status" value="1"/>
</dbReference>
<dbReference type="GO" id="GO:0019305">
    <property type="term" value="P:dTDP-rhamnose biosynthetic process"/>
    <property type="evidence" value="ECO:0007669"/>
    <property type="project" value="UniProtKB-UniPathway"/>
</dbReference>
<dbReference type="InterPro" id="IPR036291">
    <property type="entry name" value="NAD(P)-bd_dom_sf"/>
</dbReference>
<proteinExistence type="inferred from homology"/>
<feature type="domain" description="RmlD-like substrate binding" evidence="3">
    <location>
        <begin position="11"/>
        <end position="276"/>
    </location>
</feature>
<protein>
    <recommendedName>
        <fullName evidence="2">dTDP-4-dehydrorhamnose reductase</fullName>
        <ecNumber evidence="2">1.1.1.133</ecNumber>
    </recommendedName>
</protein>
<dbReference type="EC" id="1.1.1.133" evidence="2"/>
<reference evidence="4 5" key="1">
    <citation type="journal article" date="2016" name="Nat. Commun.">
        <title>Thousands of microbial genomes shed light on interconnected biogeochemical processes in an aquifer system.</title>
        <authorList>
            <person name="Anantharaman K."/>
            <person name="Brown C.T."/>
            <person name="Hug L.A."/>
            <person name="Sharon I."/>
            <person name="Castelle C.J."/>
            <person name="Probst A.J."/>
            <person name="Thomas B.C."/>
            <person name="Singh A."/>
            <person name="Wilkins M.J."/>
            <person name="Karaoz U."/>
            <person name="Brodie E.L."/>
            <person name="Williams K.H."/>
            <person name="Hubbard S.S."/>
            <person name="Banfield J.F."/>
        </authorList>
    </citation>
    <scope>NUCLEOTIDE SEQUENCE [LARGE SCALE GENOMIC DNA]</scope>
</reference>
<dbReference type="PANTHER" id="PTHR10491:SF4">
    <property type="entry name" value="METHIONINE ADENOSYLTRANSFERASE 2 SUBUNIT BETA"/>
    <property type="match status" value="1"/>
</dbReference>
<evidence type="ECO:0000313" key="5">
    <source>
        <dbReference type="Proteomes" id="UP000176558"/>
    </source>
</evidence>
<dbReference type="InterPro" id="IPR005913">
    <property type="entry name" value="dTDP_dehydrorham_reduct"/>
</dbReference>
<dbReference type="AlphaFoldDB" id="A0A1G2UTQ8"/>
<dbReference type="SUPFAM" id="SSF51735">
    <property type="entry name" value="NAD(P)-binding Rossmann-fold domains"/>
    <property type="match status" value="1"/>
</dbReference>
<dbReference type="PANTHER" id="PTHR10491">
    <property type="entry name" value="DTDP-4-DEHYDRORHAMNOSE REDUCTASE"/>
    <property type="match status" value="1"/>
</dbReference>